<dbReference type="PANTHER" id="PTHR43727">
    <property type="entry name" value="DIAMINOPIMELATE DECARBOXYLASE"/>
    <property type="match status" value="1"/>
</dbReference>
<reference evidence="4 5" key="1">
    <citation type="submission" date="2020-05" db="EMBL/GenBank/DDBJ databases">
        <title>Horizontal transmission and recombination maintain forever young bacterial symbiont genomes.</title>
        <authorList>
            <person name="Russell S.L."/>
            <person name="Pepper-Tunick E."/>
            <person name="Svedberg J."/>
            <person name="Byrne A."/>
            <person name="Ruelas Castillo J."/>
            <person name="Vollmers C."/>
            <person name="Beinart R.A."/>
            <person name="Corbett-Detig R."/>
        </authorList>
    </citation>
    <scope>NUCLEOTIDE SEQUENCE [LARGE SCALE GENOMIC DNA]</scope>
    <source>
        <strain evidence="4">4727-3</strain>
    </source>
</reference>
<dbReference type="Proteomes" id="UP000537890">
    <property type="component" value="Unassembled WGS sequence"/>
</dbReference>
<evidence type="ECO:0000313" key="5">
    <source>
        <dbReference type="Proteomes" id="UP000537890"/>
    </source>
</evidence>
<evidence type="ECO:0000256" key="2">
    <source>
        <dbReference type="ARBA" id="ARBA00022898"/>
    </source>
</evidence>
<gene>
    <name evidence="4" type="ORF">H0A75_03595</name>
</gene>
<evidence type="ECO:0000256" key="1">
    <source>
        <dbReference type="ARBA" id="ARBA00001933"/>
    </source>
</evidence>
<dbReference type="InterPro" id="IPR029066">
    <property type="entry name" value="PLP-binding_barrel"/>
</dbReference>
<dbReference type="Gene3D" id="2.40.37.10">
    <property type="entry name" value="Lyase, Ornithine Decarboxylase, Chain A, domain 1"/>
    <property type="match status" value="1"/>
</dbReference>
<comment type="caution">
    <text evidence="4">The sequence shown here is derived from an EMBL/GenBank/DDBJ whole genome shotgun (WGS) entry which is preliminary data.</text>
</comment>
<dbReference type="AlphaFoldDB" id="A0A7Z0MNI6"/>
<dbReference type="SUPFAM" id="SSF50621">
    <property type="entry name" value="Alanine racemase C-terminal domain-like"/>
    <property type="match status" value="1"/>
</dbReference>
<dbReference type="GO" id="GO:0008836">
    <property type="term" value="F:diaminopimelate decarboxylase activity"/>
    <property type="evidence" value="ECO:0007669"/>
    <property type="project" value="TreeGrafter"/>
</dbReference>
<sequence>MITIASSEFSQEKLDFIDIGGGSFSPMRPELQAQFPFKVPSFEEYGHAIASVFARAYPEQNGPELILEPGISIAANTMQFAAKIIDLKPAGDRLIALAAASQYDIKPTLSPRNLPITVYSSAAENMPAQRQTFDIVGSSCMESDCLYRGYQGELKPGDYVVFDNVGAYTNVLRPPFINPAPPILSYSSKHEVKVIRRRETTDDIFSGFPFPALGAGAPPFLKDCFWFRLAWAPPFFPAENRLPRAGNFTILPLTPFASIIKSSSLSNCSRIS</sequence>
<evidence type="ECO:0000259" key="3">
    <source>
        <dbReference type="Pfam" id="PF00278"/>
    </source>
</evidence>
<accession>A0A7Z0MNI6</accession>
<evidence type="ECO:0000313" key="4">
    <source>
        <dbReference type="EMBL" id="NYT46843.1"/>
    </source>
</evidence>
<dbReference type="Gene3D" id="3.20.20.10">
    <property type="entry name" value="Alanine racemase"/>
    <property type="match status" value="1"/>
</dbReference>
<dbReference type="Pfam" id="PF00278">
    <property type="entry name" value="Orn_DAP_Arg_deC"/>
    <property type="match status" value="1"/>
</dbReference>
<dbReference type="GO" id="GO:0009089">
    <property type="term" value="P:lysine biosynthetic process via diaminopimelate"/>
    <property type="evidence" value="ECO:0007669"/>
    <property type="project" value="TreeGrafter"/>
</dbReference>
<dbReference type="InterPro" id="IPR009006">
    <property type="entry name" value="Ala_racemase/Decarboxylase_C"/>
</dbReference>
<dbReference type="InterPro" id="IPR022643">
    <property type="entry name" value="De-COase2_C"/>
</dbReference>
<keyword evidence="2" id="KW-0663">Pyridoxal phosphate</keyword>
<comment type="cofactor">
    <cofactor evidence="1">
        <name>pyridoxal 5'-phosphate</name>
        <dbReference type="ChEBI" id="CHEBI:597326"/>
    </cofactor>
</comment>
<protein>
    <recommendedName>
        <fullName evidence="3">Orn/DAP/Arg decarboxylase 2 C-terminal domain-containing protein</fullName>
    </recommendedName>
</protein>
<name>A0A7Z0MNI6_9GAMM</name>
<proteinExistence type="predicted"/>
<dbReference type="EMBL" id="JACCHS010000047">
    <property type="protein sequence ID" value="NYT46843.1"/>
    <property type="molecule type" value="Genomic_DNA"/>
</dbReference>
<dbReference type="PANTHER" id="PTHR43727:SF3">
    <property type="entry name" value="GROUP IV DECARBOXYLASE"/>
    <property type="match status" value="1"/>
</dbReference>
<feature type="domain" description="Orn/DAP/Arg decarboxylase 2 C-terminal" evidence="3">
    <location>
        <begin position="76"/>
        <end position="166"/>
    </location>
</feature>
<organism evidence="4 5">
    <name type="scientific">Candidatus Methanofishera endochildressiae</name>
    <dbReference type="NCBI Taxonomy" id="2738884"/>
    <lineage>
        <taxon>Bacteria</taxon>
        <taxon>Pseudomonadati</taxon>
        <taxon>Pseudomonadota</taxon>
        <taxon>Gammaproteobacteria</taxon>
        <taxon>Candidatus Methanofishera</taxon>
    </lineage>
</organism>